<dbReference type="RefSeq" id="WP_191138386.1">
    <property type="nucleotide sequence ID" value="NZ_JACXAG020000001.1"/>
</dbReference>
<accession>A0A926RTY9</accession>
<comment type="caution">
    <text evidence="1">The sequence shown here is derived from an EMBL/GenBank/DDBJ whole genome shotgun (WGS) entry which is preliminary data.</text>
</comment>
<protein>
    <submittedName>
        <fullName evidence="1">Uncharacterized protein</fullName>
    </submittedName>
</protein>
<keyword evidence="2" id="KW-1185">Reference proteome</keyword>
<reference evidence="1" key="1">
    <citation type="submission" date="2020-09" db="EMBL/GenBank/DDBJ databases">
        <title>A novel bacterium of genus Hazenella, isolated from South China Sea.</title>
        <authorList>
            <person name="Huang H."/>
            <person name="Mo K."/>
            <person name="Hu Y."/>
        </authorList>
    </citation>
    <scope>NUCLEOTIDE SEQUENCE</scope>
    <source>
        <strain evidence="1">IB182357</strain>
    </source>
</reference>
<organism evidence="1 2">
    <name type="scientific">Polycladospora coralii</name>
    <dbReference type="NCBI Taxonomy" id="2771432"/>
    <lineage>
        <taxon>Bacteria</taxon>
        <taxon>Bacillati</taxon>
        <taxon>Bacillota</taxon>
        <taxon>Bacilli</taxon>
        <taxon>Bacillales</taxon>
        <taxon>Thermoactinomycetaceae</taxon>
        <taxon>Polycladospora</taxon>
    </lineage>
</organism>
<dbReference type="EMBL" id="JACXAH010000005">
    <property type="protein sequence ID" value="MBD1371744.1"/>
    <property type="molecule type" value="Genomic_DNA"/>
</dbReference>
<dbReference type="AlphaFoldDB" id="A0A926RTY9"/>
<evidence type="ECO:0000313" key="2">
    <source>
        <dbReference type="Proteomes" id="UP000661691"/>
    </source>
</evidence>
<name>A0A926RTY9_9BACL</name>
<evidence type="ECO:0000313" key="1">
    <source>
        <dbReference type="EMBL" id="MBD1371744.1"/>
    </source>
</evidence>
<dbReference type="Proteomes" id="UP000661691">
    <property type="component" value="Unassembled WGS sequence"/>
</dbReference>
<gene>
    <name evidence="1" type="ORF">IC620_05150</name>
</gene>
<sequence length="116" mass="13948">MELRFIDLNHMKRYQALKASPYSRNDIEYNSAYYLLTLLSRPVEKYVSRYGTEFEALIKDSMYWDAQERAIVNLANSLFSGVMDHKTDIHDIFKYLRDPYHRAAINVIKYRYHIQD</sequence>
<proteinExistence type="predicted"/>